<dbReference type="EMBL" id="SHLI01000001">
    <property type="protein sequence ID" value="RZU98715.1"/>
    <property type="molecule type" value="Genomic_DNA"/>
</dbReference>
<evidence type="ECO:0000313" key="1">
    <source>
        <dbReference type="EMBL" id="RZU98715.1"/>
    </source>
</evidence>
<dbReference type="Proteomes" id="UP000292298">
    <property type="component" value="Unassembled WGS sequence"/>
</dbReference>
<protein>
    <submittedName>
        <fullName evidence="1">Uncharacterized protein</fullName>
    </submittedName>
</protein>
<proteinExistence type="predicted"/>
<dbReference type="AlphaFoldDB" id="A0A4V2GJ30"/>
<comment type="caution">
    <text evidence="1">The sequence shown here is derived from an EMBL/GenBank/DDBJ whole genome shotgun (WGS) entry which is preliminary data.</text>
</comment>
<reference evidence="1 2" key="1">
    <citation type="submission" date="2019-02" db="EMBL/GenBank/DDBJ databases">
        <title>Genomic Encyclopedia of Type Strains, Phase IV (KMG-IV): sequencing the most valuable type-strain genomes for metagenomic binning, comparative biology and taxonomic classification.</title>
        <authorList>
            <person name="Goeker M."/>
        </authorList>
    </citation>
    <scope>NUCLEOTIDE SEQUENCE [LARGE SCALE GENOMIC DNA]</scope>
    <source>
        <strain evidence="1 2">DSM 21056</strain>
    </source>
</reference>
<organism evidence="1 2">
    <name type="scientific">Spiribacter vilamensis</name>
    <dbReference type="NCBI Taxonomy" id="531306"/>
    <lineage>
        <taxon>Bacteria</taxon>
        <taxon>Pseudomonadati</taxon>
        <taxon>Pseudomonadota</taxon>
        <taxon>Gammaproteobacteria</taxon>
        <taxon>Chromatiales</taxon>
        <taxon>Ectothiorhodospiraceae</taxon>
        <taxon>Spiribacter</taxon>
    </lineage>
</organism>
<accession>A0A4V2GJ30</accession>
<gene>
    <name evidence="1" type="ORF">EV698_0976</name>
</gene>
<sequence>MARLKGVANIRIRREAIVVSNAIGKSRQC</sequence>
<evidence type="ECO:0000313" key="2">
    <source>
        <dbReference type="Proteomes" id="UP000292298"/>
    </source>
</evidence>
<keyword evidence="2" id="KW-1185">Reference proteome</keyword>
<name>A0A4V2GJ30_9GAMM</name>